<accession>A0A2U9GFU9</accession>
<sequence length="72" mass="7853">MKVDAEPSSSLGDDCRLLKSIINTLNAIILKAQKEARGKLGCDCSTIKQCGGSMGKIVPRHEIICFNDRFDV</sequence>
<reference evidence="1" key="1">
    <citation type="submission" date="2017-11" db="EMBL/GenBank/DDBJ databases">
        <authorList>
            <person name="Parrilla Taylor D.P."/>
            <person name="Vibanco-Perez N."/>
            <person name="Duran-Avelar Md.J."/>
            <person name="Gomez-Gil B."/>
            <person name="Llera-Herrera R."/>
            <person name="Vazquez-Juarez R."/>
        </authorList>
    </citation>
    <scope>NUCLEOTIDE SEQUENCE</scope>
    <source>
        <strain evidence="1">LG</strain>
    </source>
</reference>
<gene>
    <name evidence="1" type="primary">175</name>
</gene>
<evidence type="ECO:0000313" key="1">
    <source>
        <dbReference type="EMBL" id="AWQ63694.1"/>
    </source>
</evidence>
<organismHost>
    <name type="scientific">Crustacea</name>
    <name type="common">crustaceans</name>
    <dbReference type="NCBI Taxonomy" id="6657"/>
</organismHost>
<organism evidence="1">
    <name type="scientific">White spot syndrome virus</name>
    <name type="common">WSSV</name>
    <name type="synonym">White spot bacilliform virus</name>
    <dbReference type="NCBI Taxonomy" id="92652"/>
    <lineage>
        <taxon>Viruses</taxon>
        <taxon>Viruses incertae sedis</taxon>
        <taxon>Naldaviricetes</taxon>
        <taxon>Nimaviridae</taxon>
        <taxon>Whispovirus</taxon>
        <taxon>White spot syndrome virus</taxon>
    </lineage>
</organism>
<proteinExistence type="predicted"/>
<reference evidence="1" key="2">
    <citation type="journal article" name="FEMS Microbiol. Lett.">
        <title>Molecular variability and genetic structure of white spot syndrome virus strains from northwest Mexico based on the analysis of genomes.</title>
        <authorList>
            <person name="Parrilla-Taylor D.P."/>
            <person name="Vibanco-Perez N."/>
            <person name="Duran-Avelar M.J."/>
            <person name="Gomez-Gil B."/>
            <person name="Llera-Herrera R."/>
            <person name="Vazquez-Juarez R."/>
        </authorList>
    </citation>
    <scope>NUCLEOTIDE SEQUENCE</scope>
    <source>
        <strain evidence="1">LG</strain>
    </source>
</reference>
<name>A0A2U9GFU9_WSSV</name>
<protein>
    <submittedName>
        <fullName evidence="1">Wsv175</fullName>
    </submittedName>
</protein>
<dbReference type="EMBL" id="MG432482">
    <property type="protein sequence ID" value="AWQ63694.1"/>
    <property type="molecule type" value="Genomic_DNA"/>
</dbReference>